<dbReference type="AlphaFoldDB" id="A0A8K0HHI9"/>
<organism evidence="1 2">
    <name type="scientific">Rhamnella rubrinervis</name>
    <dbReference type="NCBI Taxonomy" id="2594499"/>
    <lineage>
        <taxon>Eukaryota</taxon>
        <taxon>Viridiplantae</taxon>
        <taxon>Streptophyta</taxon>
        <taxon>Embryophyta</taxon>
        <taxon>Tracheophyta</taxon>
        <taxon>Spermatophyta</taxon>
        <taxon>Magnoliopsida</taxon>
        <taxon>eudicotyledons</taxon>
        <taxon>Gunneridae</taxon>
        <taxon>Pentapetalae</taxon>
        <taxon>rosids</taxon>
        <taxon>fabids</taxon>
        <taxon>Rosales</taxon>
        <taxon>Rhamnaceae</taxon>
        <taxon>rhamnoid group</taxon>
        <taxon>Rhamneae</taxon>
        <taxon>Rhamnella</taxon>
    </lineage>
</organism>
<dbReference type="Proteomes" id="UP000796880">
    <property type="component" value="Unassembled WGS sequence"/>
</dbReference>
<proteinExistence type="predicted"/>
<name>A0A8K0HHI9_9ROSA</name>
<sequence>MLTWPWLGGKICPSFTEERNGDQPLPHEQYYHELFITASCFCREIYGASDLQRCRGNNVVVGSGSPASDNASADANTTINNPAGFGDHDRDHTLVEEEPQVRRRWLFSGEEMTFTENSSVEGKMAYMENSNVESSYKMPMSPNGSKCPRDKSSLTLYSAWG</sequence>
<keyword evidence="2" id="KW-1185">Reference proteome</keyword>
<evidence type="ECO:0000313" key="1">
    <source>
        <dbReference type="EMBL" id="KAF3452289.1"/>
    </source>
</evidence>
<protein>
    <submittedName>
        <fullName evidence="1">Uncharacterized protein</fullName>
    </submittedName>
</protein>
<dbReference type="EMBL" id="VOIH02000002">
    <property type="protein sequence ID" value="KAF3452289.1"/>
    <property type="molecule type" value="Genomic_DNA"/>
</dbReference>
<gene>
    <name evidence="1" type="ORF">FNV43_RR02722</name>
</gene>
<reference evidence="1" key="1">
    <citation type="submission" date="2020-03" db="EMBL/GenBank/DDBJ databases">
        <title>A high-quality chromosome-level genome assembly of a woody plant with both climbing and erect habits, Rhamnella rubrinervis.</title>
        <authorList>
            <person name="Lu Z."/>
            <person name="Yang Y."/>
            <person name="Zhu X."/>
            <person name="Sun Y."/>
        </authorList>
    </citation>
    <scope>NUCLEOTIDE SEQUENCE</scope>
    <source>
        <strain evidence="1">BYM</strain>
        <tissue evidence="1">Leaf</tissue>
    </source>
</reference>
<accession>A0A8K0HHI9</accession>
<comment type="caution">
    <text evidence="1">The sequence shown here is derived from an EMBL/GenBank/DDBJ whole genome shotgun (WGS) entry which is preliminary data.</text>
</comment>
<evidence type="ECO:0000313" key="2">
    <source>
        <dbReference type="Proteomes" id="UP000796880"/>
    </source>
</evidence>